<dbReference type="Pfam" id="PF10127">
    <property type="entry name" value="RlaP"/>
    <property type="match status" value="1"/>
</dbReference>
<dbReference type="GO" id="GO:0016740">
    <property type="term" value="F:transferase activity"/>
    <property type="evidence" value="ECO:0007669"/>
    <property type="project" value="UniProtKB-KW"/>
</dbReference>
<dbReference type="Proteomes" id="UP000252698">
    <property type="component" value="Chromosome"/>
</dbReference>
<protein>
    <submittedName>
        <fullName evidence="1">Nucleotidyltransferase</fullName>
    </submittedName>
</protein>
<proteinExistence type="predicted"/>
<reference evidence="1 2" key="1">
    <citation type="journal article" date="2018" name="Front. Microbiol.">
        <title>Genome Sequencing of Streptomyces atratus SCSIOZH16 and Activation Production of Nocardamine via Metabolic Engineering.</title>
        <authorList>
            <person name="Li Y."/>
            <person name="Zhang C."/>
            <person name="Liu C."/>
            <person name="Ju J."/>
            <person name="Ma J."/>
        </authorList>
    </citation>
    <scope>NUCLEOTIDE SEQUENCE [LARGE SCALE GENOMIC DNA]</scope>
    <source>
        <strain evidence="1 2">SCSIO_ZH16</strain>
    </source>
</reference>
<name>A0A2Z5J9W0_STRAR</name>
<gene>
    <name evidence="1" type="ORF">C5746_09615</name>
</gene>
<dbReference type="KEGG" id="sata:C5746_09615"/>
<dbReference type="InterPro" id="IPR018775">
    <property type="entry name" value="RlaP"/>
</dbReference>
<keyword evidence="1" id="KW-0808">Transferase</keyword>
<dbReference type="PANTHER" id="PTHR34817">
    <property type="entry name" value="NUCLEOTIDYLTRANSFERASE"/>
    <property type="match status" value="1"/>
</dbReference>
<dbReference type="RefSeq" id="WP_114243772.1">
    <property type="nucleotide sequence ID" value="NZ_CP027306.1"/>
</dbReference>
<accession>A0A2Z5J9W0</accession>
<dbReference type="AlphaFoldDB" id="A0A2Z5J9W0"/>
<organism evidence="1 2">
    <name type="scientific">Streptomyces atratus</name>
    <dbReference type="NCBI Taxonomy" id="1893"/>
    <lineage>
        <taxon>Bacteria</taxon>
        <taxon>Bacillati</taxon>
        <taxon>Actinomycetota</taxon>
        <taxon>Actinomycetes</taxon>
        <taxon>Kitasatosporales</taxon>
        <taxon>Streptomycetaceae</taxon>
        <taxon>Streptomyces</taxon>
    </lineage>
</organism>
<dbReference type="PANTHER" id="PTHR34817:SF1">
    <property type="entry name" value="NUCLEOTIDYLTRANSFERASE"/>
    <property type="match status" value="1"/>
</dbReference>
<sequence length="269" mass="29635">MSTQTHLQEAGLPVTDFGPVLAEERDPLVFATVSGAHLYGFPSRDSDVDLRGVHLLPADELLGLRKPEETRSRMWDRGGVEMDLVTHDLRKFVRLMLKPNGYVLEQLLSPLVAHTSELHAELVDLAPDVLTRNHAHHYRGFANTQWRLFEKTGELKPLLYTFRALLTGVHLMRSGEVRAHLPTLLEEVAAPAYLPELIAAKAEAEHKGAEAADDSVVSGDVEMLHGVLDEAQAESRLPEVAGGFDQLHDLVVRARLTGWASLSSIAGRA</sequence>
<dbReference type="EMBL" id="CP027306">
    <property type="protein sequence ID" value="AXE77131.1"/>
    <property type="molecule type" value="Genomic_DNA"/>
</dbReference>
<dbReference type="GeneID" id="95518746"/>
<evidence type="ECO:0000313" key="2">
    <source>
        <dbReference type="Proteomes" id="UP000252698"/>
    </source>
</evidence>
<evidence type="ECO:0000313" key="1">
    <source>
        <dbReference type="EMBL" id="AXE77131.1"/>
    </source>
</evidence>